<reference evidence="3 4" key="1">
    <citation type="submission" date="2020-08" db="EMBL/GenBank/DDBJ databases">
        <title>The Agave Microbiome: Exploring the role of microbial communities in plant adaptations to desert environments.</title>
        <authorList>
            <person name="Partida-Martinez L.P."/>
        </authorList>
    </citation>
    <scope>NUCLEOTIDE SEQUENCE [LARGE SCALE GENOMIC DNA]</scope>
    <source>
        <strain evidence="3 4">AT2.18</strain>
    </source>
</reference>
<name>A0A839QCL8_MYCIR</name>
<keyword evidence="4" id="KW-1185">Reference proteome</keyword>
<accession>A0A839QCL8</accession>
<comment type="caution">
    <text evidence="3">The sequence shown here is derived from an EMBL/GenBank/DDBJ whole genome shotgun (WGS) entry which is preliminary data.</text>
</comment>
<evidence type="ECO:0000313" key="4">
    <source>
        <dbReference type="Proteomes" id="UP000550501"/>
    </source>
</evidence>
<feature type="region of interest" description="Disordered" evidence="1">
    <location>
        <begin position="373"/>
        <end position="491"/>
    </location>
</feature>
<organism evidence="3 4">
    <name type="scientific">Mycolicibacterium iranicum</name>
    <name type="common">Mycobacterium iranicum</name>
    <dbReference type="NCBI Taxonomy" id="912594"/>
    <lineage>
        <taxon>Bacteria</taxon>
        <taxon>Bacillati</taxon>
        <taxon>Actinomycetota</taxon>
        <taxon>Actinomycetes</taxon>
        <taxon>Mycobacteriales</taxon>
        <taxon>Mycobacteriaceae</taxon>
        <taxon>Mycolicibacterium</taxon>
    </lineage>
</organism>
<dbReference type="InterPro" id="IPR013228">
    <property type="entry name" value="PE-PPE_C"/>
</dbReference>
<feature type="compositionally biased region" description="Acidic residues" evidence="1">
    <location>
        <begin position="385"/>
        <end position="394"/>
    </location>
</feature>
<dbReference type="RefSeq" id="WP_183468235.1">
    <property type="nucleotide sequence ID" value="NZ_JACHVU010000004.1"/>
</dbReference>
<evidence type="ECO:0000313" key="3">
    <source>
        <dbReference type="EMBL" id="MBB2991002.1"/>
    </source>
</evidence>
<dbReference type="Pfam" id="PF08237">
    <property type="entry name" value="PE-PPE"/>
    <property type="match status" value="1"/>
</dbReference>
<dbReference type="Proteomes" id="UP000550501">
    <property type="component" value="Unassembled WGS sequence"/>
</dbReference>
<sequence length="491" mass="50748">MAWMLRPLISVFSVLTGVVALSLAWLLPPGVLALAANTTALVMGGTFHPLLGPTDSPQFVTAYLDNAVTGHLDPAFGAESGAVTNAVAVYTPEEFFPLGRLTFEKSLAEGLANLGRCVAAQSGCVFNDDPGVQAAVGSVAPQPGDTLRVFGYSQSAAIASLLKRELIAHHGPNSPAVSFVLSANPMRPNGGILMRFRGWPTIPILGIPFPGASPTDSPDGVYQTVDIVRQYDGLGGDFPVRPLNLVATLNALLGYGMMHGETVDVPLSEAHFQGREGDTRYYLIQTDLVPLLQPFQFFVPKPILKAFDAPLRVIIEDAYDRDVGPGVPTRASWRPFGDVVGMAARLLASLPVAVDNLTEGFGLGRVLGTAAPGTFGVGRPGLPADDSEVDTENTESERVSSSVAEGTEAAAPDRGAPQDEAADVSVDETAVPGTEPADPADGGAGEQLPDVDEPAETSTSEASEGDAPDASLGGPADGVSGEPGDDAADAA</sequence>
<feature type="domain" description="PE-PPE" evidence="2">
    <location>
        <begin position="84"/>
        <end position="320"/>
    </location>
</feature>
<dbReference type="InterPro" id="IPR029058">
    <property type="entry name" value="AB_hydrolase_fold"/>
</dbReference>
<dbReference type="Gene3D" id="3.40.50.1820">
    <property type="entry name" value="alpha/beta hydrolase"/>
    <property type="match status" value="1"/>
</dbReference>
<dbReference type="AlphaFoldDB" id="A0A839QCL8"/>
<evidence type="ECO:0000259" key="2">
    <source>
        <dbReference type="Pfam" id="PF08237"/>
    </source>
</evidence>
<protein>
    <recommendedName>
        <fullName evidence="2">PE-PPE domain-containing protein</fullName>
    </recommendedName>
</protein>
<dbReference type="EMBL" id="JACHVU010000004">
    <property type="protein sequence ID" value="MBB2991002.1"/>
    <property type="molecule type" value="Genomic_DNA"/>
</dbReference>
<gene>
    <name evidence="3" type="ORF">FHR72_002475</name>
</gene>
<evidence type="ECO:0000256" key="1">
    <source>
        <dbReference type="SAM" id="MobiDB-lite"/>
    </source>
</evidence>
<proteinExistence type="predicted"/>